<evidence type="ECO:0000313" key="3">
    <source>
        <dbReference type="Proteomes" id="UP001237642"/>
    </source>
</evidence>
<dbReference type="PANTHER" id="PTHR31973">
    <property type="entry name" value="POLYPROTEIN, PUTATIVE-RELATED"/>
    <property type="match status" value="1"/>
</dbReference>
<comment type="caution">
    <text evidence="2">The sequence shown here is derived from an EMBL/GenBank/DDBJ whole genome shotgun (WGS) entry which is preliminary data.</text>
</comment>
<keyword evidence="3" id="KW-1185">Reference proteome</keyword>
<name>A0AAD8HWE3_9APIA</name>
<gene>
    <name evidence="2" type="ORF">POM88_030688</name>
</gene>
<reference evidence="2" key="1">
    <citation type="submission" date="2023-02" db="EMBL/GenBank/DDBJ databases">
        <title>Genome of toxic invasive species Heracleum sosnowskyi carries increased number of genes despite the absence of recent whole-genome duplications.</title>
        <authorList>
            <person name="Schelkunov M."/>
            <person name="Shtratnikova V."/>
            <person name="Makarenko M."/>
            <person name="Klepikova A."/>
            <person name="Omelchenko D."/>
            <person name="Novikova G."/>
            <person name="Obukhova E."/>
            <person name="Bogdanov V."/>
            <person name="Penin A."/>
            <person name="Logacheva M."/>
        </authorList>
    </citation>
    <scope>NUCLEOTIDE SEQUENCE</scope>
    <source>
        <strain evidence="2">Hsosn_3</strain>
        <tissue evidence="2">Leaf</tissue>
    </source>
</reference>
<feature type="compositionally biased region" description="Acidic residues" evidence="1">
    <location>
        <begin position="86"/>
        <end position="103"/>
    </location>
</feature>
<reference evidence="2" key="2">
    <citation type="submission" date="2023-05" db="EMBL/GenBank/DDBJ databases">
        <authorList>
            <person name="Schelkunov M.I."/>
        </authorList>
    </citation>
    <scope>NUCLEOTIDE SEQUENCE</scope>
    <source>
        <strain evidence="2">Hsosn_3</strain>
        <tissue evidence="2">Leaf</tissue>
    </source>
</reference>
<dbReference type="EMBL" id="JAUIZM010000007">
    <property type="protein sequence ID" value="KAK1374495.1"/>
    <property type="molecule type" value="Genomic_DNA"/>
</dbReference>
<accession>A0AAD8HWE3</accession>
<dbReference type="AlphaFoldDB" id="A0AAD8HWE3"/>
<protein>
    <submittedName>
        <fullName evidence="2">Uncharacterized protein</fullName>
    </submittedName>
</protein>
<sequence>MCKIHVFHSWSTVDPPNVEEEGENKNVVENEIVEEESDPSVNLDDNESLVDMFEKLGEAKKYTARKRVLNAKGTDKGKKKINVDSGIDDNGDESWYDNEDESANESSDMGDLNDNYSDEEFADMRTIREEIRKEHDQLFNEQSHFIKDSLVGYKNTDEGMFNDNNSTDNLYGDKIRRNPNWKLSEMKKEFKRVLKVEVFDAKCCRVRKRALSGVEEEIKKHYSGLRRFGGEILRGNKENTVKICTTRVNEGDAPHFQRMYVCYA</sequence>
<dbReference type="Proteomes" id="UP001237642">
    <property type="component" value="Unassembled WGS sequence"/>
</dbReference>
<organism evidence="2 3">
    <name type="scientific">Heracleum sosnowskyi</name>
    <dbReference type="NCBI Taxonomy" id="360622"/>
    <lineage>
        <taxon>Eukaryota</taxon>
        <taxon>Viridiplantae</taxon>
        <taxon>Streptophyta</taxon>
        <taxon>Embryophyta</taxon>
        <taxon>Tracheophyta</taxon>
        <taxon>Spermatophyta</taxon>
        <taxon>Magnoliopsida</taxon>
        <taxon>eudicotyledons</taxon>
        <taxon>Gunneridae</taxon>
        <taxon>Pentapetalae</taxon>
        <taxon>asterids</taxon>
        <taxon>campanulids</taxon>
        <taxon>Apiales</taxon>
        <taxon>Apiaceae</taxon>
        <taxon>Apioideae</taxon>
        <taxon>apioid superclade</taxon>
        <taxon>Tordylieae</taxon>
        <taxon>Tordyliinae</taxon>
        <taxon>Heracleum</taxon>
    </lineage>
</organism>
<evidence type="ECO:0000256" key="1">
    <source>
        <dbReference type="SAM" id="MobiDB-lite"/>
    </source>
</evidence>
<evidence type="ECO:0000313" key="2">
    <source>
        <dbReference type="EMBL" id="KAK1374495.1"/>
    </source>
</evidence>
<proteinExistence type="predicted"/>
<feature type="region of interest" description="Disordered" evidence="1">
    <location>
        <begin position="73"/>
        <end position="116"/>
    </location>
</feature>
<dbReference type="PANTHER" id="PTHR31973:SF187">
    <property type="entry name" value="MUTATOR TRANSPOSASE MUDRA PROTEIN"/>
    <property type="match status" value="1"/>
</dbReference>